<dbReference type="Proteomes" id="UP000580043">
    <property type="component" value="Unassembled WGS sequence"/>
</dbReference>
<feature type="transmembrane region" description="Helical" evidence="11">
    <location>
        <begin position="26"/>
        <end position="49"/>
    </location>
</feature>
<accession>A0A848G7T3</accession>
<keyword evidence="8 11" id="KW-1133">Transmembrane helix</keyword>
<feature type="transmembrane region" description="Helical" evidence="11">
    <location>
        <begin position="190"/>
        <end position="212"/>
    </location>
</feature>
<evidence type="ECO:0000256" key="8">
    <source>
        <dbReference type="ARBA" id="ARBA00022989"/>
    </source>
</evidence>
<dbReference type="GO" id="GO:0005886">
    <property type="term" value="C:plasma membrane"/>
    <property type="evidence" value="ECO:0007669"/>
    <property type="project" value="TreeGrafter"/>
</dbReference>
<sequence length="477" mass="51377">MTAPGTAASGPPPERARHAGSLRVRLFAATVMGLAVALALAGVVLHGLFREHVLLQFQIGLGQQLDQLTARLGVDAQGRPAIDPQALSDPRWQQPYSGLYWQIDEVAPDGRGHTAVRRSRSLWDDQLVVPGDGLVDGALHVHEVPGPRDSQLLLLERTVRPAEQPEARWRLLVGADLKDTRAAVERFGQVLGVSLAILFALLVLAAVAQLWVGLRPLRRLQGDLQALQEARATTLGGPYPSEIQPLVDDFNRVLEQNHCVVERARTQAGNLAHALKTPLAVLDQAAARARSGPEAALARLVGEQVGLARRQVDWHLARARMSATRRLPGQRCAVPACVQGLVRVMEKVHADRGLVIRVEDAPAVYFAGEEQDLQEMLGNLLDNACKWARSRVGVRITRDEQAQPARLSVHIEDDGPGIADARMTEVLARGARLDESVPGSGLGLAIVQELAGLYGGSLQLRRGPAGGLAVVLELPAV</sequence>
<dbReference type="Pfam" id="PF02518">
    <property type="entry name" value="HATPase_c"/>
    <property type="match status" value="1"/>
</dbReference>
<evidence type="ECO:0000256" key="11">
    <source>
        <dbReference type="SAM" id="Phobius"/>
    </source>
</evidence>
<gene>
    <name evidence="14" type="ORF">HHL15_16290</name>
</gene>
<dbReference type="PROSITE" id="PS50885">
    <property type="entry name" value="HAMP"/>
    <property type="match status" value="1"/>
</dbReference>
<evidence type="ECO:0000256" key="6">
    <source>
        <dbReference type="ARBA" id="ARBA00022692"/>
    </source>
</evidence>
<evidence type="ECO:0000256" key="10">
    <source>
        <dbReference type="ARBA" id="ARBA00023136"/>
    </source>
</evidence>
<keyword evidence="15" id="KW-1185">Reference proteome</keyword>
<dbReference type="GO" id="GO:0000160">
    <property type="term" value="P:phosphorelay signal transduction system"/>
    <property type="evidence" value="ECO:0007669"/>
    <property type="project" value="UniProtKB-KW"/>
</dbReference>
<evidence type="ECO:0000256" key="4">
    <source>
        <dbReference type="ARBA" id="ARBA00022553"/>
    </source>
</evidence>
<evidence type="ECO:0000313" key="14">
    <source>
        <dbReference type="EMBL" id="NML27314.1"/>
    </source>
</evidence>
<keyword evidence="10 11" id="KW-0472">Membrane</keyword>
<dbReference type="InterPro" id="IPR004358">
    <property type="entry name" value="Sig_transdc_His_kin-like_C"/>
</dbReference>
<keyword evidence="9" id="KW-0902">Two-component regulatory system</keyword>
<dbReference type="EMBL" id="JABBGA010000014">
    <property type="protein sequence ID" value="NML27314.1"/>
    <property type="molecule type" value="Genomic_DNA"/>
</dbReference>
<organism evidence="14 15">
    <name type="scientific">Zoogloea dura</name>
    <dbReference type="NCBI Taxonomy" id="2728840"/>
    <lineage>
        <taxon>Bacteria</taxon>
        <taxon>Pseudomonadati</taxon>
        <taxon>Pseudomonadota</taxon>
        <taxon>Betaproteobacteria</taxon>
        <taxon>Rhodocyclales</taxon>
        <taxon>Zoogloeaceae</taxon>
        <taxon>Zoogloea</taxon>
    </lineage>
</organism>
<dbReference type="EC" id="2.7.13.3" evidence="3"/>
<name>A0A848G7T3_9RHOO</name>
<dbReference type="InterPro" id="IPR003594">
    <property type="entry name" value="HATPase_dom"/>
</dbReference>
<protein>
    <recommendedName>
        <fullName evidence="3">histidine kinase</fullName>
        <ecNumber evidence="3">2.7.13.3</ecNumber>
    </recommendedName>
</protein>
<evidence type="ECO:0000259" key="13">
    <source>
        <dbReference type="PROSITE" id="PS50885"/>
    </source>
</evidence>
<comment type="subcellular location">
    <subcellularLocation>
        <location evidence="2">Membrane</location>
    </subcellularLocation>
</comment>
<evidence type="ECO:0000256" key="7">
    <source>
        <dbReference type="ARBA" id="ARBA00022777"/>
    </source>
</evidence>
<evidence type="ECO:0000256" key="9">
    <source>
        <dbReference type="ARBA" id="ARBA00023012"/>
    </source>
</evidence>
<dbReference type="InterPro" id="IPR003660">
    <property type="entry name" value="HAMP_dom"/>
</dbReference>
<feature type="domain" description="HAMP" evidence="13">
    <location>
        <begin position="211"/>
        <end position="262"/>
    </location>
</feature>
<dbReference type="RefSeq" id="WP_169146850.1">
    <property type="nucleotide sequence ID" value="NZ_JABBGA010000014.1"/>
</dbReference>
<evidence type="ECO:0000256" key="1">
    <source>
        <dbReference type="ARBA" id="ARBA00000085"/>
    </source>
</evidence>
<keyword evidence="5" id="KW-0808">Transferase</keyword>
<dbReference type="PROSITE" id="PS50109">
    <property type="entry name" value="HIS_KIN"/>
    <property type="match status" value="1"/>
</dbReference>
<dbReference type="GO" id="GO:0004673">
    <property type="term" value="F:protein histidine kinase activity"/>
    <property type="evidence" value="ECO:0007669"/>
    <property type="project" value="UniProtKB-EC"/>
</dbReference>
<dbReference type="SUPFAM" id="SSF55874">
    <property type="entry name" value="ATPase domain of HSP90 chaperone/DNA topoisomerase II/histidine kinase"/>
    <property type="match status" value="1"/>
</dbReference>
<reference evidence="14 15" key="1">
    <citation type="submission" date="2020-04" db="EMBL/GenBank/DDBJ databases">
        <title>Zoogloea sp. G-4-1-14 isolated from soil.</title>
        <authorList>
            <person name="Dahal R.H."/>
        </authorList>
    </citation>
    <scope>NUCLEOTIDE SEQUENCE [LARGE SCALE GENOMIC DNA]</scope>
    <source>
        <strain evidence="14 15">G-4-1-14</strain>
    </source>
</reference>
<feature type="domain" description="Histidine kinase" evidence="12">
    <location>
        <begin position="270"/>
        <end position="477"/>
    </location>
</feature>
<comment type="caution">
    <text evidence="14">The sequence shown here is derived from an EMBL/GenBank/DDBJ whole genome shotgun (WGS) entry which is preliminary data.</text>
</comment>
<keyword evidence="7" id="KW-0418">Kinase</keyword>
<evidence type="ECO:0000256" key="5">
    <source>
        <dbReference type="ARBA" id="ARBA00022679"/>
    </source>
</evidence>
<dbReference type="PANTHER" id="PTHR45436:SF5">
    <property type="entry name" value="SENSOR HISTIDINE KINASE TRCS"/>
    <property type="match status" value="1"/>
</dbReference>
<keyword evidence="6 11" id="KW-0812">Transmembrane</keyword>
<evidence type="ECO:0000256" key="2">
    <source>
        <dbReference type="ARBA" id="ARBA00004370"/>
    </source>
</evidence>
<comment type="catalytic activity">
    <reaction evidence="1">
        <text>ATP + protein L-histidine = ADP + protein N-phospho-L-histidine.</text>
        <dbReference type="EC" id="2.7.13.3"/>
    </reaction>
</comment>
<dbReference type="GO" id="GO:0005524">
    <property type="term" value="F:ATP binding"/>
    <property type="evidence" value="ECO:0007669"/>
    <property type="project" value="UniProtKB-KW"/>
</dbReference>
<dbReference type="AlphaFoldDB" id="A0A848G7T3"/>
<evidence type="ECO:0000259" key="12">
    <source>
        <dbReference type="PROSITE" id="PS50109"/>
    </source>
</evidence>
<keyword evidence="4" id="KW-0597">Phosphoprotein</keyword>
<keyword evidence="14" id="KW-0067">ATP-binding</keyword>
<evidence type="ECO:0000313" key="15">
    <source>
        <dbReference type="Proteomes" id="UP000580043"/>
    </source>
</evidence>
<evidence type="ECO:0000256" key="3">
    <source>
        <dbReference type="ARBA" id="ARBA00012438"/>
    </source>
</evidence>
<dbReference type="Gene3D" id="3.30.565.10">
    <property type="entry name" value="Histidine kinase-like ATPase, C-terminal domain"/>
    <property type="match status" value="1"/>
</dbReference>
<dbReference type="InterPro" id="IPR005467">
    <property type="entry name" value="His_kinase_dom"/>
</dbReference>
<dbReference type="PANTHER" id="PTHR45436">
    <property type="entry name" value="SENSOR HISTIDINE KINASE YKOH"/>
    <property type="match status" value="1"/>
</dbReference>
<proteinExistence type="predicted"/>
<keyword evidence="14" id="KW-0547">Nucleotide-binding</keyword>
<dbReference type="InterPro" id="IPR050428">
    <property type="entry name" value="TCS_sensor_his_kinase"/>
</dbReference>
<dbReference type="InterPro" id="IPR036890">
    <property type="entry name" value="HATPase_C_sf"/>
</dbReference>
<dbReference type="PRINTS" id="PR00344">
    <property type="entry name" value="BCTRLSENSOR"/>
</dbReference>
<dbReference type="SMART" id="SM00387">
    <property type="entry name" value="HATPase_c"/>
    <property type="match status" value="1"/>
</dbReference>